<dbReference type="InterPro" id="IPR013406">
    <property type="entry name" value="CHP02574_addiction_mod"/>
</dbReference>
<dbReference type="RefSeq" id="WP_058233498.1">
    <property type="nucleotide sequence ID" value="NZ_FMYG01000009.1"/>
</dbReference>
<organism evidence="1 2">
    <name type="scientific">Microbacterium enclense</name>
    <dbReference type="NCBI Taxonomy" id="993073"/>
    <lineage>
        <taxon>Bacteria</taxon>
        <taxon>Bacillati</taxon>
        <taxon>Actinomycetota</taxon>
        <taxon>Actinomycetes</taxon>
        <taxon>Micrococcales</taxon>
        <taxon>Microbacteriaceae</taxon>
        <taxon>Microbacterium</taxon>
    </lineage>
</organism>
<dbReference type="STRING" id="993073.AS029_15535"/>
<dbReference type="Proteomes" id="UP000183203">
    <property type="component" value="Unassembled WGS sequence"/>
</dbReference>
<dbReference type="OrthoDB" id="5125978at2"/>
<dbReference type="Pfam" id="PF09720">
    <property type="entry name" value="Unstab_antitox"/>
    <property type="match status" value="1"/>
</dbReference>
<name>A0A1G6QVN0_9MICO</name>
<sequence length="78" mass="8524">MAPETLTLIRDALALDPDQRAVIANALLQSLHPSSEPDDVEEPWLTEAARRLDTARDGSSETIDADAHYARLRASLAE</sequence>
<gene>
    <name evidence="1" type="ORF">SAMN05216418_3398</name>
</gene>
<proteinExistence type="predicted"/>
<accession>A0A1G6QVN0</accession>
<reference evidence="1 2" key="1">
    <citation type="submission" date="2016-09" db="EMBL/GenBank/DDBJ databases">
        <authorList>
            <person name="Capua I."/>
            <person name="De Benedictis P."/>
            <person name="Joannis T."/>
            <person name="Lombin L.H."/>
            <person name="Cattoli G."/>
        </authorList>
    </citation>
    <scope>NUCLEOTIDE SEQUENCE [LARGE SCALE GENOMIC DNA]</scope>
    <source>
        <strain evidence="1 2">NIO-1002</strain>
    </source>
</reference>
<evidence type="ECO:0000313" key="2">
    <source>
        <dbReference type="Proteomes" id="UP000183203"/>
    </source>
</evidence>
<evidence type="ECO:0000313" key="1">
    <source>
        <dbReference type="EMBL" id="SDC96342.1"/>
    </source>
</evidence>
<protein>
    <submittedName>
        <fullName evidence="1">Putative addiction module component</fullName>
    </submittedName>
</protein>
<dbReference type="EMBL" id="FMYG01000009">
    <property type="protein sequence ID" value="SDC96342.1"/>
    <property type="molecule type" value="Genomic_DNA"/>
</dbReference>
<dbReference type="AlphaFoldDB" id="A0A1G6QVN0"/>